<evidence type="ECO:0000313" key="2">
    <source>
        <dbReference type="Proteomes" id="UP000562124"/>
    </source>
</evidence>
<dbReference type="Proteomes" id="UP000562124">
    <property type="component" value="Unassembled WGS sequence"/>
</dbReference>
<accession>A0A7Y0LXS9</accession>
<keyword evidence="2" id="KW-1185">Reference proteome</keyword>
<protein>
    <submittedName>
        <fullName evidence="1">DUF1059 domain-containing protein</fullName>
    </submittedName>
</protein>
<reference evidence="1 2" key="1">
    <citation type="submission" date="2020-04" db="EMBL/GenBank/DDBJ databases">
        <title>Sequencing and Assembly of C. fimi.</title>
        <authorList>
            <person name="Ramsey A.R."/>
        </authorList>
    </citation>
    <scope>NUCLEOTIDE SEQUENCE [LARGE SCALE GENOMIC DNA]</scope>
    <source>
        <strain evidence="1 2">SB</strain>
    </source>
</reference>
<name>A0A7Y0LXS9_CELFI</name>
<dbReference type="InterPro" id="IPR009409">
    <property type="entry name" value="DUF1059"/>
</dbReference>
<dbReference type="Pfam" id="PF06348">
    <property type="entry name" value="DUF1059"/>
    <property type="match status" value="1"/>
</dbReference>
<dbReference type="EMBL" id="JABCJJ010000003">
    <property type="protein sequence ID" value="NMR19318.1"/>
    <property type="molecule type" value="Genomic_DNA"/>
</dbReference>
<dbReference type="RefSeq" id="WP_169323521.1">
    <property type="nucleotide sequence ID" value="NZ_JABCJJ010000003.1"/>
</dbReference>
<comment type="caution">
    <text evidence="1">The sequence shown here is derived from an EMBL/GenBank/DDBJ whole genome shotgun (WGS) entry which is preliminary data.</text>
</comment>
<gene>
    <name evidence="1" type="ORF">HIR71_03645</name>
</gene>
<dbReference type="AlphaFoldDB" id="A0A7Y0LXS9"/>
<organism evidence="1 2">
    <name type="scientific">Cellulomonas fimi</name>
    <dbReference type="NCBI Taxonomy" id="1708"/>
    <lineage>
        <taxon>Bacteria</taxon>
        <taxon>Bacillati</taxon>
        <taxon>Actinomycetota</taxon>
        <taxon>Actinomycetes</taxon>
        <taxon>Micrococcales</taxon>
        <taxon>Cellulomonadaceae</taxon>
        <taxon>Cellulomonas</taxon>
    </lineage>
</organism>
<sequence>MKKFRCGDVVPGCSWAVEGSEDEILAAVVPHALHDHGLTEIPDSLVANVRANITAAG</sequence>
<proteinExistence type="predicted"/>
<evidence type="ECO:0000313" key="1">
    <source>
        <dbReference type="EMBL" id="NMR19318.1"/>
    </source>
</evidence>